<dbReference type="InterPro" id="IPR051398">
    <property type="entry name" value="Polysacch_Deacetylase"/>
</dbReference>
<dbReference type="InterPro" id="IPR011330">
    <property type="entry name" value="Glyco_hydro/deAcase_b/a-brl"/>
</dbReference>
<evidence type="ECO:0000313" key="3">
    <source>
        <dbReference type="EMBL" id="OZI17641.1"/>
    </source>
</evidence>
<accession>A0A261QY45</accession>
<evidence type="ECO:0000259" key="2">
    <source>
        <dbReference type="PROSITE" id="PS51677"/>
    </source>
</evidence>
<dbReference type="PANTHER" id="PTHR34216">
    <property type="match status" value="1"/>
</dbReference>
<evidence type="ECO:0000256" key="1">
    <source>
        <dbReference type="ARBA" id="ARBA00022729"/>
    </source>
</evidence>
<dbReference type="GO" id="GO:0016810">
    <property type="term" value="F:hydrolase activity, acting on carbon-nitrogen (but not peptide) bonds"/>
    <property type="evidence" value="ECO:0007669"/>
    <property type="project" value="InterPro"/>
</dbReference>
<dbReference type="InterPro" id="IPR002509">
    <property type="entry name" value="NODB_dom"/>
</dbReference>
<dbReference type="Pfam" id="PF01522">
    <property type="entry name" value="Polysacc_deac_1"/>
    <property type="match status" value="1"/>
</dbReference>
<dbReference type="PROSITE" id="PS51677">
    <property type="entry name" value="NODB"/>
    <property type="match status" value="1"/>
</dbReference>
<feature type="domain" description="NodB homology" evidence="2">
    <location>
        <begin position="61"/>
        <end position="283"/>
    </location>
</feature>
<proteinExistence type="predicted"/>
<dbReference type="AlphaFoldDB" id="A0A261QY45"/>
<comment type="caution">
    <text evidence="3">The sequence shown here is derived from an EMBL/GenBank/DDBJ whole genome shotgun (WGS) entry which is preliminary data.</text>
</comment>
<keyword evidence="4" id="KW-1185">Reference proteome</keyword>
<dbReference type="GO" id="GO:0005975">
    <property type="term" value="P:carbohydrate metabolic process"/>
    <property type="evidence" value="ECO:0007669"/>
    <property type="project" value="InterPro"/>
</dbReference>
<evidence type="ECO:0000313" key="4">
    <source>
        <dbReference type="Proteomes" id="UP000216947"/>
    </source>
</evidence>
<reference evidence="4" key="1">
    <citation type="submission" date="2017-05" db="EMBL/GenBank/DDBJ databases">
        <title>Complete and WGS of Bordetella genogroups.</title>
        <authorList>
            <person name="Spilker T."/>
            <person name="Lipuma J."/>
        </authorList>
    </citation>
    <scope>NUCLEOTIDE SEQUENCE [LARGE SCALE GENOMIC DNA]</scope>
    <source>
        <strain evidence="4">AU18089</strain>
    </source>
</reference>
<gene>
    <name evidence="3" type="ORF">CAL19_10965</name>
</gene>
<dbReference type="Proteomes" id="UP000216947">
    <property type="component" value="Unassembled WGS sequence"/>
</dbReference>
<sequence length="283" mass="31573">MNNAPNIPVLMYHHVTPSGGMIAVTPQVFEQQIAGLARAGYTSLGTAQLAEFLAGGRVPEKSVLITFDDGYLNNWTYAHPVLQRYGMKAVLFLVTGWAGDGPVRPHAGQAGPLPASPDHHATKQLIAEGRADEVIVRWSEAQAMLAAGTFEIHSHTHTHTRWDKQCGPDVAAKREHIARELADSRAALAQRLGQASDHLCWPQGYFDADYVQAARQAGFRHLYTTDALGQNVPGADPEHIYRFAVRNLGGGWLNRRIWLSRHPMWGPRYHAWKAWKRRMRNRP</sequence>
<dbReference type="CDD" id="cd10969">
    <property type="entry name" value="CE4_Ecf1_like_5s"/>
    <property type="match status" value="1"/>
</dbReference>
<dbReference type="EMBL" id="NEVK01000006">
    <property type="protein sequence ID" value="OZI17641.1"/>
    <property type="molecule type" value="Genomic_DNA"/>
</dbReference>
<keyword evidence="1" id="KW-0732">Signal</keyword>
<dbReference type="Gene3D" id="3.20.20.370">
    <property type="entry name" value="Glycoside hydrolase/deacetylase"/>
    <property type="match status" value="1"/>
</dbReference>
<organism evidence="3 4">
    <name type="scientific">Bordetella genomosp. 7</name>
    <dbReference type="NCBI Taxonomy" id="1416805"/>
    <lineage>
        <taxon>Bacteria</taxon>
        <taxon>Pseudomonadati</taxon>
        <taxon>Pseudomonadota</taxon>
        <taxon>Betaproteobacteria</taxon>
        <taxon>Burkholderiales</taxon>
        <taxon>Alcaligenaceae</taxon>
        <taxon>Bordetella</taxon>
    </lineage>
</organism>
<protein>
    <recommendedName>
        <fullName evidence="2">NodB homology domain-containing protein</fullName>
    </recommendedName>
</protein>
<name>A0A261QY45_9BORD</name>
<dbReference type="RefSeq" id="WP_094796785.1">
    <property type="nucleotide sequence ID" value="NZ_NEVK01000006.1"/>
</dbReference>
<dbReference type="PANTHER" id="PTHR34216:SF13">
    <property type="entry name" value="XYLANASE_CHITIN DEACETYLASE"/>
    <property type="match status" value="1"/>
</dbReference>
<dbReference type="SUPFAM" id="SSF88713">
    <property type="entry name" value="Glycoside hydrolase/deacetylase"/>
    <property type="match status" value="1"/>
</dbReference>